<dbReference type="EMBL" id="JAAQTL010000001">
    <property type="protein sequence ID" value="NID16509.1"/>
    <property type="molecule type" value="Genomic_DNA"/>
</dbReference>
<organism evidence="2 3">
    <name type="scientific">Luteibacter yeojuensis</name>
    <dbReference type="NCBI Taxonomy" id="345309"/>
    <lineage>
        <taxon>Bacteria</taxon>
        <taxon>Pseudomonadati</taxon>
        <taxon>Pseudomonadota</taxon>
        <taxon>Gammaproteobacteria</taxon>
        <taxon>Lysobacterales</taxon>
        <taxon>Rhodanobacteraceae</taxon>
        <taxon>Luteibacter</taxon>
    </lineage>
</organism>
<keyword evidence="1" id="KW-0812">Transmembrane</keyword>
<keyword evidence="3" id="KW-1185">Reference proteome</keyword>
<protein>
    <submittedName>
        <fullName evidence="2">Uncharacterized protein</fullName>
    </submittedName>
</protein>
<keyword evidence="1" id="KW-1133">Transmembrane helix</keyword>
<reference evidence="2 3" key="1">
    <citation type="journal article" date="2006" name="Int. J. Syst. Evol. Microbiol.">
        <title>Dyella yeojuensis sp. nov., isolated from greenhouse soil in Korea.</title>
        <authorList>
            <person name="Kim B.Y."/>
            <person name="Weon H.Y."/>
            <person name="Lee K.H."/>
            <person name="Seok S.J."/>
            <person name="Kwon S.W."/>
            <person name="Go S.J."/>
            <person name="Stackebrandt E."/>
        </authorList>
    </citation>
    <scope>NUCLEOTIDE SEQUENCE [LARGE SCALE GENOMIC DNA]</scope>
    <source>
        <strain evidence="2 3">DSM 17673</strain>
    </source>
</reference>
<accession>A0A7X5QW38</accession>
<dbReference type="Proteomes" id="UP000518878">
    <property type="component" value="Unassembled WGS sequence"/>
</dbReference>
<evidence type="ECO:0000313" key="2">
    <source>
        <dbReference type="EMBL" id="NID16509.1"/>
    </source>
</evidence>
<gene>
    <name evidence="2" type="ORF">HBF32_13645</name>
</gene>
<proteinExistence type="predicted"/>
<feature type="transmembrane region" description="Helical" evidence="1">
    <location>
        <begin position="40"/>
        <end position="66"/>
    </location>
</feature>
<dbReference type="AlphaFoldDB" id="A0A7X5QW38"/>
<evidence type="ECO:0000313" key="3">
    <source>
        <dbReference type="Proteomes" id="UP000518878"/>
    </source>
</evidence>
<feature type="transmembrane region" description="Helical" evidence="1">
    <location>
        <begin position="12"/>
        <end position="28"/>
    </location>
</feature>
<name>A0A7X5QW38_9GAMM</name>
<comment type="caution">
    <text evidence="2">The sequence shown here is derived from an EMBL/GenBank/DDBJ whole genome shotgun (WGS) entry which is preliminary data.</text>
</comment>
<sequence>MTPEREVAIDRFGAFTRAAIAGIVAILVPRPEAPGSPLMFAVTAVTTVLVSLLGLSHACSALALYLRPAIADDPMRPAHTS</sequence>
<dbReference type="RefSeq" id="WP_166700142.1">
    <property type="nucleotide sequence ID" value="NZ_JAAQTL010000001.1"/>
</dbReference>
<evidence type="ECO:0000256" key="1">
    <source>
        <dbReference type="SAM" id="Phobius"/>
    </source>
</evidence>
<keyword evidence="1" id="KW-0472">Membrane</keyword>